<protein>
    <submittedName>
        <fullName evidence="2">Uncharacterized protein</fullName>
    </submittedName>
</protein>
<sequence>MTSSDHDQPGTEAQNTEQEGQKRELKRAPLNVDSLLWRYGADGRIQLMRGYTGILQNMHPAIGQALLDHSKFFEEPFARLERSTPQIIASMYTPDDELSHRIRDYHINIKGKLRDGSRYHSMDPDTYWWAHATFVYRVIRTQDLFGTPFTAEEREQVVQEGVTWWEKYGMSNRPVIDNYQGLVDYLEEMTNTVLERNETVDFALRTARVEPVKAPDNVSPLVWKVIWKPVMRSLIWMTVGTLEQSQRDILQVSWSKRDQKRFDRVCNVIRKVWPKLSLKARYMNPGRDEMIKHGMFDENDQLKPIGTIR</sequence>
<keyword evidence="3" id="KW-1185">Reference proteome</keyword>
<dbReference type="Pfam" id="PF09995">
    <property type="entry name" value="MPAB_Lcp_cat"/>
    <property type="match status" value="1"/>
</dbReference>
<dbReference type="AlphaFoldDB" id="A0A410W7P5"/>
<reference evidence="2 3" key="1">
    <citation type="submission" date="2019-01" db="EMBL/GenBank/DDBJ databases">
        <authorList>
            <person name="Ruckert C."/>
            <person name="Busche T."/>
            <person name="Kalinowski J."/>
        </authorList>
    </citation>
    <scope>NUCLEOTIDE SEQUENCE [LARGE SCALE GENOMIC DNA]</scope>
    <source>
        <strain evidence="2 3">136/3</strain>
    </source>
</reference>
<dbReference type="InterPro" id="IPR018713">
    <property type="entry name" value="MPAB/Lcp_cat_dom"/>
</dbReference>
<dbReference type="RefSeq" id="WP_128889481.1">
    <property type="nucleotide sequence ID" value="NZ_BMCX01000001.1"/>
</dbReference>
<evidence type="ECO:0000313" key="2">
    <source>
        <dbReference type="EMBL" id="QAU51975.1"/>
    </source>
</evidence>
<evidence type="ECO:0000256" key="1">
    <source>
        <dbReference type="SAM" id="MobiDB-lite"/>
    </source>
</evidence>
<dbReference type="EMBL" id="CP035299">
    <property type="protein sequence ID" value="QAU51975.1"/>
    <property type="molecule type" value="Genomic_DNA"/>
</dbReference>
<dbReference type="PANTHER" id="PTHR36151">
    <property type="entry name" value="BLR2777 PROTEIN"/>
    <property type="match status" value="1"/>
</dbReference>
<name>A0A410W7P5_9CORY</name>
<feature type="region of interest" description="Disordered" evidence="1">
    <location>
        <begin position="1"/>
        <end position="25"/>
    </location>
</feature>
<proteinExistence type="predicted"/>
<evidence type="ECO:0000313" key="3">
    <source>
        <dbReference type="Proteomes" id="UP000288929"/>
    </source>
</evidence>
<dbReference type="GO" id="GO:0016491">
    <property type="term" value="F:oxidoreductase activity"/>
    <property type="evidence" value="ECO:0007669"/>
    <property type="project" value="InterPro"/>
</dbReference>
<gene>
    <name evidence="2" type="ORF">CPELA_03480</name>
</gene>
<dbReference type="OrthoDB" id="3456672at2"/>
<dbReference type="KEGG" id="cpeg:CPELA_03480"/>
<accession>A0A410W7P5</accession>
<organism evidence="2 3">
    <name type="scientific">Corynebacterium pelargi</name>
    <dbReference type="NCBI Taxonomy" id="1471400"/>
    <lineage>
        <taxon>Bacteria</taxon>
        <taxon>Bacillati</taxon>
        <taxon>Actinomycetota</taxon>
        <taxon>Actinomycetes</taxon>
        <taxon>Mycobacteriales</taxon>
        <taxon>Corynebacteriaceae</taxon>
        <taxon>Corynebacterium</taxon>
    </lineage>
</organism>
<dbReference type="PANTHER" id="PTHR36151:SF3">
    <property type="entry name" value="ER-BOUND OXYGENASE MPAB_MPAB'_RUBBER OXYGENASE CATALYTIC DOMAIN-CONTAINING PROTEIN"/>
    <property type="match status" value="1"/>
</dbReference>
<dbReference type="Proteomes" id="UP000288929">
    <property type="component" value="Chromosome"/>
</dbReference>